<dbReference type="GO" id="GO:0005524">
    <property type="term" value="F:ATP binding"/>
    <property type="evidence" value="ECO:0007669"/>
    <property type="project" value="UniProtKB-KW"/>
</dbReference>
<dbReference type="AlphaFoldDB" id="A0A1M5D9G3"/>
<comment type="catalytic activity">
    <reaction evidence="1">
        <text>ATP + protein L-histidine = ADP + protein N-phospho-L-histidine.</text>
        <dbReference type="EC" id="2.7.13.3"/>
    </reaction>
</comment>
<dbReference type="STRING" id="1302690.BUE76_20820"/>
<evidence type="ECO:0000256" key="2">
    <source>
        <dbReference type="ARBA" id="ARBA00012438"/>
    </source>
</evidence>
<dbReference type="OrthoDB" id="9808408at2"/>
<evidence type="ECO:0000313" key="9">
    <source>
        <dbReference type="Proteomes" id="UP000184368"/>
    </source>
</evidence>
<reference evidence="8 9" key="1">
    <citation type="submission" date="2016-11" db="EMBL/GenBank/DDBJ databases">
        <authorList>
            <person name="Jaros S."/>
            <person name="Januszkiewicz K."/>
            <person name="Wedrychowicz H."/>
        </authorList>
    </citation>
    <scope>NUCLEOTIDE SEQUENCE [LARGE SCALE GENOMIC DNA]</scope>
    <source>
        <strain evidence="8 9">DSM 26897</strain>
    </source>
</reference>
<dbReference type="InterPro" id="IPR003594">
    <property type="entry name" value="HATPase_dom"/>
</dbReference>
<proteinExistence type="predicted"/>
<dbReference type="Proteomes" id="UP000184368">
    <property type="component" value="Unassembled WGS sequence"/>
</dbReference>
<evidence type="ECO:0000256" key="6">
    <source>
        <dbReference type="ARBA" id="ARBA00022840"/>
    </source>
</evidence>
<dbReference type="InterPro" id="IPR050980">
    <property type="entry name" value="2C_sensor_his_kinase"/>
</dbReference>
<keyword evidence="5 8" id="KW-0418">Kinase</keyword>
<organism evidence="8 9">
    <name type="scientific">Cnuella takakiae</name>
    <dbReference type="NCBI Taxonomy" id="1302690"/>
    <lineage>
        <taxon>Bacteria</taxon>
        <taxon>Pseudomonadati</taxon>
        <taxon>Bacteroidota</taxon>
        <taxon>Chitinophagia</taxon>
        <taxon>Chitinophagales</taxon>
        <taxon>Chitinophagaceae</taxon>
        <taxon>Cnuella</taxon>
    </lineage>
</organism>
<keyword evidence="3" id="KW-0808">Transferase</keyword>
<dbReference type="SUPFAM" id="SSF55874">
    <property type="entry name" value="ATPase domain of HSP90 chaperone/DNA topoisomerase II/histidine kinase"/>
    <property type="match status" value="1"/>
</dbReference>
<dbReference type="PANTHER" id="PTHR44936:SF10">
    <property type="entry name" value="SENSOR PROTEIN RSTB"/>
    <property type="match status" value="1"/>
</dbReference>
<dbReference type="InterPro" id="IPR036890">
    <property type="entry name" value="HATPase_C_sf"/>
</dbReference>
<evidence type="ECO:0000313" key="8">
    <source>
        <dbReference type="EMBL" id="SHF63591.1"/>
    </source>
</evidence>
<dbReference type="RefSeq" id="WP_073044278.1">
    <property type="nucleotide sequence ID" value="NZ_FQUO01000010.1"/>
</dbReference>
<protein>
    <recommendedName>
        <fullName evidence="2">histidine kinase</fullName>
        <ecNumber evidence="2">2.7.13.3</ecNumber>
    </recommendedName>
</protein>
<keyword evidence="4" id="KW-0547">Nucleotide-binding</keyword>
<dbReference type="InterPro" id="IPR005467">
    <property type="entry name" value="His_kinase_dom"/>
</dbReference>
<dbReference type="PROSITE" id="PS50109">
    <property type="entry name" value="HIS_KIN"/>
    <property type="match status" value="1"/>
</dbReference>
<accession>A0A1M5D9G3</accession>
<name>A0A1M5D9G3_9BACT</name>
<gene>
    <name evidence="8" type="ORF">SAMN05444008_110131</name>
</gene>
<evidence type="ECO:0000256" key="5">
    <source>
        <dbReference type="ARBA" id="ARBA00022777"/>
    </source>
</evidence>
<dbReference type="GO" id="GO:0004673">
    <property type="term" value="F:protein histidine kinase activity"/>
    <property type="evidence" value="ECO:0007669"/>
    <property type="project" value="UniProtKB-EC"/>
</dbReference>
<dbReference type="EMBL" id="FQUO01000010">
    <property type="protein sequence ID" value="SHF63591.1"/>
    <property type="molecule type" value="Genomic_DNA"/>
</dbReference>
<keyword evidence="9" id="KW-1185">Reference proteome</keyword>
<keyword evidence="6" id="KW-0067">ATP-binding</keyword>
<evidence type="ECO:0000259" key="7">
    <source>
        <dbReference type="PROSITE" id="PS50109"/>
    </source>
</evidence>
<evidence type="ECO:0000256" key="1">
    <source>
        <dbReference type="ARBA" id="ARBA00000085"/>
    </source>
</evidence>
<evidence type="ECO:0000256" key="4">
    <source>
        <dbReference type="ARBA" id="ARBA00022741"/>
    </source>
</evidence>
<feature type="domain" description="Histidine kinase" evidence="7">
    <location>
        <begin position="20"/>
        <end position="230"/>
    </location>
</feature>
<dbReference type="Pfam" id="PF02518">
    <property type="entry name" value="HATPase_c"/>
    <property type="match status" value="1"/>
</dbReference>
<dbReference type="EC" id="2.7.13.3" evidence="2"/>
<dbReference type="Gene3D" id="3.30.565.10">
    <property type="entry name" value="Histidine kinase-like ATPase, C-terminal domain"/>
    <property type="match status" value="1"/>
</dbReference>
<sequence length="230" mass="25286">MQPTKTAAQLQEEKEKIISLLLHDLRPPLQVLRFLTGHLAGSNGASMSPEMIQAYMQELNMAVEELVQSSSAIFTWLEVQRDRFAGKPQEISISGLLQKTIQQFKEDVPNNSSELVVDATQDVSVMIDAPAVQVALIQLLRNATTAAKGSPVRLHGRKEGSWLYLSVQDSGKGISEKVTESIKAHLKGDMYHPLLYRYGYRIVVKVMELLGGAVQFTIGQGTTATLAIPV</sequence>
<evidence type="ECO:0000256" key="3">
    <source>
        <dbReference type="ARBA" id="ARBA00022679"/>
    </source>
</evidence>
<dbReference type="PANTHER" id="PTHR44936">
    <property type="entry name" value="SENSOR PROTEIN CREC"/>
    <property type="match status" value="1"/>
</dbReference>